<keyword evidence="3" id="KW-1185">Reference proteome</keyword>
<evidence type="ECO:0000313" key="3">
    <source>
        <dbReference type="Proteomes" id="UP001227230"/>
    </source>
</evidence>
<protein>
    <recommendedName>
        <fullName evidence="1">Cyclin C-terminal domain-containing protein</fullName>
    </recommendedName>
</protein>
<reference evidence="2 3" key="1">
    <citation type="journal article" date="2023" name="Hortic Res">
        <title>The complete reference genome for grapevine (Vitis vinifera L.) genetics and breeding.</title>
        <authorList>
            <person name="Shi X."/>
            <person name="Cao S."/>
            <person name="Wang X."/>
            <person name="Huang S."/>
            <person name="Wang Y."/>
            <person name="Liu Z."/>
            <person name="Liu W."/>
            <person name="Leng X."/>
            <person name="Peng Y."/>
            <person name="Wang N."/>
            <person name="Wang Y."/>
            <person name="Ma Z."/>
            <person name="Xu X."/>
            <person name="Zhang F."/>
            <person name="Xue H."/>
            <person name="Zhong H."/>
            <person name="Wang Y."/>
            <person name="Zhang K."/>
            <person name="Velt A."/>
            <person name="Avia K."/>
            <person name="Holtgrawe D."/>
            <person name="Grimplet J."/>
            <person name="Matus J.T."/>
            <person name="Ware D."/>
            <person name="Wu X."/>
            <person name="Wang H."/>
            <person name="Liu C."/>
            <person name="Fang Y."/>
            <person name="Rustenholz C."/>
            <person name="Cheng Z."/>
            <person name="Xiao H."/>
            <person name="Zhou Y."/>
        </authorList>
    </citation>
    <scope>NUCLEOTIDE SEQUENCE [LARGE SCALE GENOMIC DNA]</scope>
    <source>
        <strain evidence="3">cv. Pinot noir / PN40024</strain>
        <tissue evidence="2">Leaf</tissue>
    </source>
</reference>
<dbReference type="EMBL" id="CP126663">
    <property type="protein sequence ID" value="WKA07692.1"/>
    <property type="molecule type" value="Genomic_DNA"/>
</dbReference>
<dbReference type="Proteomes" id="UP001227230">
    <property type="component" value="Chromosome 16"/>
</dbReference>
<evidence type="ECO:0000259" key="1">
    <source>
        <dbReference type="Pfam" id="PF02984"/>
    </source>
</evidence>
<accession>A0ABY9DJX4</accession>
<feature type="domain" description="Cyclin C-terminal" evidence="1">
    <location>
        <begin position="9"/>
        <end position="56"/>
    </location>
</feature>
<proteinExistence type="predicted"/>
<name>A0ABY9DJX4_VITVI</name>
<organism evidence="2 3">
    <name type="scientific">Vitis vinifera</name>
    <name type="common">Grape</name>
    <dbReference type="NCBI Taxonomy" id="29760"/>
    <lineage>
        <taxon>Eukaryota</taxon>
        <taxon>Viridiplantae</taxon>
        <taxon>Streptophyta</taxon>
        <taxon>Embryophyta</taxon>
        <taxon>Tracheophyta</taxon>
        <taxon>Spermatophyta</taxon>
        <taxon>Magnoliopsida</taxon>
        <taxon>eudicotyledons</taxon>
        <taxon>Gunneridae</taxon>
        <taxon>Pentapetalae</taxon>
        <taxon>rosids</taxon>
        <taxon>Vitales</taxon>
        <taxon>Vitaceae</taxon>
        <taxon>Viteae</taxon>
        <taxon>Vitis</taxon>
    </lineage>
</organism>
<gene>
    <name evidence="2" type="ORF">VitviT2T_025481</name>
</gene>
<dbReference type="Pfam" id="PF02984">
    <property type="entry name" value="Cyclin_C"/>
    <property type="match status" value="1"/>
</dbReference>
<sequence length="70" mass="7848">MELLVLSALQRLGLKTRLHWEFLGRCERLLFSVITDSRFLCYPPLTLATATTLHITTERATTLGGLSVSD</sequence>
<dbReference type="InterPro" id="IPR004367">
    <property type="entry name" value="Cyclin_C-dom"/>
</dbReference>
<evidence type="ECO:0000313" key="2">
    <source>
        <dbReference type="EMBL" id="WKA07692.1"/>
    </source>
</evidence>